<dbReference type="CDD" id="cd22231">
    <property type="entry name" value="RHH_NikR_HicB-like"/>
    <property type="match status" value="1"/>
</dbReference>
<keyword evidence="2 6" id="KW-0479">Metal-binding</keyword>
<dbReference type="SUPFAM" id="SSF55021">
    <property type="entry name" value="ACT-like"/>
    <property type="match status" value="1"/>
</dbReference>
<evidence type="ECO:0000313" key="9">
    <source>
        <dbReference type="Proteomes" id="UP000233375"/>
    </source>
</evidence>
<evidence type="ECO:0000256" key="6">
    <source>
        <dbReference type="HAMAP-Rule" id="MF_00476"/>
    </source>
</evidence>
<comment type="caution">
    <text evidence="8">The sequence shown here is derived from an EMBL/GenBank/DDBJ whole genome shotgun (WGS) entry which is preliminary data.</text>
</comment>
<dbReference type="Gene3D" id="3.30.70.1150">
    <property type="entry name" value="ACT-like. Chain A, domain 2"/>
    <property type="match status" value="1"/>
</dbReference>
<evidence type="ECO:0000256" key="1">
    <source>
        <dbReference type="ARBA" id="ARBA00022596"/>
    </source>
</evidence>
<dbReference type="InterPro" id="IPR014864">
    <property type="entry name" value="TF_NikR_Ni-bd_C"/>
</dbReference>
<proteinExistence type="inferred from homology"/>
<dbReference type="HAMAP" id="MF_00476">
    <property type="entry name" value="NikR"/>
    <property type="match status" value="1"/>
</dbReference>
<evidence type="ECO:0000259" key="7">
    <source>
        <dbReference type="Pfam" id="PF08753"/>
    </source>
</evidence>
<comment type="cofactor">
    <cofactor evidence="6">
        <name>Ni(2+)</name>
        <dbReference type="ChEBI" id="CHEBI:49786"/>
    </cofactor>
    <text evidence="6">Binds 1 nickel ion per subunit.</text>
</comment>
<comment type="similarity">
    <text evidence="6">Belongs to the transcriptional regulatory CopG/NikR family.</text>
</comment>
<name>A0A2N0Z3X7_9BACI</name>
<accession>A0A2N0Z3X7</accession>
<dbReference type="Proteomes" id="UP000233375">
    <property type="component" value="Unassembled WGS sequence"/>
</dbReference>
<feature type="binding site" evidence="6">
    <location>
        <position position="92"/>
    </location>
    <ligand>
        <name>Ni(2+)</name>
        <dbReference type="ChEBI" id="CHEBI:49786"/>
    </ligand>
</feature>
<dbReference type="RefSeq" id="WP_101176569.1">
    <property type="nucleotide sequence ID" value="NZ_PISE01000015.1"/>
</dbReference>
<dbReference type="InterPro" id="IPR013321">
    <property type="entry name" value="Arc_rbn_hlx_hlx"/>
</dbReference>
<dbReference type="NCBIfam" id="NF002169">
    <property type="entry name" value="PRK01002.1"/>
    <property type="match status" value="1"/>
</dbReference>
<keyword evidence="3 6" id="KW-0805">Transcription regulation</keyword>
<dbReference type="InterPro" id="IPR010985">
    <property type="entry name" value="Ribbon_hlx_hlx"/>
</dbReference>
<gene>
    <name evidence="8" type="ORF">CWS01_07475</name>
</gene>
<protein>
    <recommendedName>
        <fullName evidence="6">Putative nickel-responsive regulator</fullName>
    </recommendedName>
</protein>
<dbReference type="GO" id="GO:0016151">
    <property type="term" value="F:nickel cation binding"/>
    <property type="evidence" value="ECO:0007669"/>
    <property type="project" value="UniProtKB-UniRule"/>
</dbReference>
<dbReference type="PANTHER" id="PTHR34719:SF2">
    <property type="entry name" value="NICKEL-RESPONSIVE REGULATOR"/>
    <property type="match status" value="1"/>
</dbReference>
<keyword evidence="4 6" id="KW-0238">DNA-binding</keyword>
<feature type="binding site" evidence="6">
    <location>
        <position position="81"/>
    </location>
    <ligand>
        <name>Ni(2+)</name>
        <dbReference type="ChEBI" id="CHEBI:49786"/>
    </ligand>
</feature>
<dbReference type="InterPro" id="IPR045865">
    <property type="entry name" value="ACT-like_dom_sf"/>
</dbReference>
<dbReference type="NCBIfam" id="NF002815">
    <property type="entry name" value="PRK02967.1"/>
    <property type="match status" value="1"/>
</dbReference>
<reference evidence="8 9" key="1">
    <citation type="journal article" date="2003" name="Int. J. Syst. Evol. Microbiol.">
        <title>Bacillus nealsonii sp. nov., isolated from a spacecraft-assembly facility, whose spores are gamma-radiation resistant.</title>
        <authorList>
            <person name="Venkateswaran K."/>
            <person name="Kempf M."/>
            <person name="Chen F."/>
            <person name="Satomi M."/>
            <person name="Nicholson W."/>
            <person name="Kern R."/>
        </authorList>
    </citation>
    <scope>NUCLEOTIDE SEQUENCE [LARGE SCALE GENOMIC DNA]</scope>
    <source>
        <strain evidence="8 9">FO-92</strain>
    </source>
</reference>
<dbReference type="NCBIfam" id="NF001884">
    <property type="entry name" value="PRK00630.1"/>
    <property type="match status" value="1"/>
</dbReference>
<dbReference type="InterPro" id="IPR050192">
    <property type="entry name" value="CopG/NikR_regulator"/>
</dbReference>
<sequence>MDHKKLTRFGVSMDEGLLMDFDQIVAEKGYQNRSEAVRDLVRDAILQHQWTDDKELVAGAILLFYNHHQNKLVTEMMNIQHDYHHNILATTHLHINHHNCLEVIVVKGRTSELRGLSDKLTSLKGVYFGKLTISPLT</sequence>
<dbReference type="Gene3D" id="1.10.1220.10">
    <property type="entry name" value="Met repressor-like"/>
    <property type="match status" value="1"/>
</dbReference>
<keyword evidence="9" id="KW-1185">Reference proteome</keyword>
<dbReference type="AlphaFoldDB" id="A0A2N0Z3X7"/>
<evidence type="ECO:0000256" key="5">
    <source>
        <dbReference type="ARBA" id="ARBA00023163"/>
    </source>
</evidence>
<keyword evidence="5 6" id="KW-0804">Transcription</keyword>
<dbReference type="GO" id="GO:0003677">
    <property type="term" value="F:DNA binding"/>
    <property type="evidence" value="ECO:0007669"/>
    <property type="project" value="UniProtKB-KW"/>
</dbReference>
<organism evidence="8 9">
    <name type="scientific">Niallia nealsonii</name>
    <dbReference type="NCBI Taxonomy" id="115979"/>
    <lineage>
        <taxon>Bacteria</taxon>
        <taxon>Bacillati</taxon>
        <taxon>Bacillota</taxon>
        <taxon>Bacilli</taxon>
        <taxon>Bacillales</taxon>
        <taxon>Bacillaceae</taxon>
        <taxon>Niallia</taxon>
    </lineage>
</organism>
<feature type="domain" description="Transcription factor NikR nickel binding C-terminal" evidence="7">
    <location>
        <begin position="58"/>
        <end position="133"/>
    </location>
</feature>
<evidence type="ECO:0000313" key="8">
    <source>
        <dbReference type="EMBL" id="PKG24223.1"/>
    </source>
</evidence>
<dbReference type="InterPro" id="IPR022988">
    <property type="entry name" value="Ni_resp_reg_NikR"/>
</dbReference>
<feature type="binding site" evidence="6">
    <location>
        <position position="100"/>
    </location>
    <ligand>
        <name>Ni(2+)</name>
        <dbReference type="ChEBI" id="CHEBI:49786"/>
    </ligand>
</feature>
<evidence type="ECO:0000256" key="4">
    <source>
        <dbReference type="ARBA" id="ARBA00023125"/>
    </source>
</evidence>
<dbReference type="GO" id="GO:0003700">
    <property type="term" value="F:DNA-binding transcription factor activity"/>
    <property type="evidence" value="ECO:0007669"/>
    <property type="project" value="UniProtKB-UniRule"/>
</dbReference>
<evidence type="ECO:0000256" key="2">
    <source>
        <dbReference type="ARBA" id="ARBA00022723"/>
    </source>
</evidence>
<dbReference type="OrthoDB" id="9806294at2"/>
<keyword evidence="1 6" id="KW-0533">Nickel</keyword>
<evidence type="ECO:0000256" key="3">
    <source>
        <dbReference type="ARBA" id="ARBA00023015"/>
    </source>
</evidence>
<dbReference type="PANTHER" id="PTHR34719">
    <property type="entry name" value="NICKEL-RESPONSIVE REGULATOR"/>
    <property type="match status" value="1"/>
</dbReference>
<dbReference type="SUPFAM" id="SSF47598">
    <property type="entry name" value="Ribbon-helix-helix"/>
    <property type="match status" value="1"/>
</dbReference>
<dbReference type="InterPro" id="IPR027271">
    <property type="entry name" value="Acetolactate_synth/TF_NikR_C"/>
</dbReference>
<dbReference type="GO" id="GO:0010045">
    <property type="term" value="P:response to nickel cation"/>
    <property type="evidence" value="ECO:0007669"/>
    <property type="project" value="InterPro"/>
</dbReference>
<dbReference type="NCBIfam" id="NF003381">
    <property type="entry name" value="PRK04460.1"/>
    <property type="match status" value="1"/>
</dbReference>
<comment type="function">
    <text evidence="6">Transcriptional regulator.</text>
</comment>
<dbReference type="EMBL" id="PISE01000015">
    <property type="protein sequence ID" value="PKG24223.1"/>
    <property type="molecule type" value="Genomic_DNA"/>
</dbReference>
<feature type="binding site" evidence="6">
    <location>
        <position position="94"/>
    </location>
    <ligand>
        <name>Ni(2+)</name>
        <dbReference type="ChEBI" id="CHEBI:49786"/>
    </ligand>
</feature>
<dbReference type="Pfam" id="PF08753">
    <property type="entry name" value="NikR_C"/>
    <property type="match status" value="1"/>
</dbReference>